<accession>A0A7J7L6R1</accession>
<evidence type="ECO:0000313" key="3">
    <source>
        <dbReference type="Proteomes" id="UP000541444"/>
    </source>
</evidence>
<dbReference type="AlphaFoldDB" id="A0A7J7L6R1"/>
<feature type="compositionally biased region" description="Polar residues" evidence="1">
    <location>
        <begin position="1"/>
        <end position="12"/>
    </location>
</feature>
<reference evidence="2 3" key="1">
    <citation type="journal article" date="2020" name="IScience">
        <title>Genome Sequencing of the Endangered Kingdonia uniflora (Circaeasteraceae, Ranunculales) Reveals Potential Mechanisms of Evolutionary Specialization.</title>
        <authorList>
            <person name="Sun Y."/>
            <person name="Deng T."/>
            <person name="Zhang A."/>
            <person name="Moore M.J."/>
            <person name="Landis J.B."/>
            <person name="Lin N."/>
            <person name="Zhang H."/>
            <person name="Zhang X."/>
            <person name="Huang J."/>
            <person name="Zhang X."/>
            <person name="Sun H."/>
            <person name="Wang H."/>
        </authorList>
    </citation>
    <scope>NUCLEOTIDE SEQUENCE [LARGE SCALE GENOMIC DNA]</scope>
    <source>
        <strain evidence="2">TB1705</strain>
        <tissue evidence="2">Leaf</tissue>
    </source>
</reference>
<proteinExistence type="predicted"/>
<organism evidence="2 3">
    <name type="scientific">Kingdonia uniflora</name>
    <dbReference type="NCBI Taxonomy" id="39325"/>
    <lineage>
        <taxon>Eukaryota</taxon>
        <taxon>Viridiplantae</taxon>
        <taxon>Streptophyta</taxon>
        <taxon>Embryophyta</taxon>
        <taxon>Tracheophyta</taxon>
        <taxon>Spermatophyta</taxon>
        <taxon>Magnoliopsida</taxon>
        <taxon>Ranunculales</taxon>
        <taxon>Circaeasteraceae</taxon>
        <taxon>Kingdonia</taxon>
    </lineage>
</organism>
<dbReference type="EMBL" id="JACGCM010002605">
    <property type="protein sequence ID" value="KAF6138264.1"/>
    <property type="molecule type" value="Genomic_DNA"/>
</dbReference>
<feature type="region of interest" description="Disordered" evidence="1">
    <location>
        <begin position="154"/>
        <end position="181"/>
    </location>
</feature>
<comment type="caution">
    <text evidence="2">The sequence shown here is derived from an EMBL/GenBank/DDBJ whole genome shotgun (WGS) entry which is preliminary data.</text>
</comment>
<protein>
    <submittedName>
        <fullName evidence="2">Uncharacterized protein</fullName>
    </submittedName>
</protein>
<gene>
    <name evidence="2" type="ORF">GIB67_017264</name>
</gene>
<evidence type="ECO:0000256" key="1">
    <source>
        <dbReference type="SAM" id="MobiDB-lite"/>
    </source>
</evidence>
<feature type="compositionally biased region" description="Basic and acidic residues" evidence="1">
    <location>
        <begin position="154"/>
        <end position="178"/>
    </location>
</feature>
<sequence>MLEQISMSTVGDSTLPLGDTPLLGQYQFSTPEKTAKHKREEGNEKEDEKKTKAELRTKKQVIPGEILEVVNDLMVDDDVEVGREENFNAISSEYGDDLLKASADQTTVVSVEEQTLEVEKTKDKANQASADQTTDVSIEEHTIKVAQTEVVISHQEDDTKKSKEEVEQNKEEVFKGKDDDDGIQRINPEQLVLIESEVDVTLKKRLYAIYRLLV</sequence>
<dbReference type="Proteomes" id="UP000541444">
    <property type="component" value="Unassembled WGS sequence"/>
</dbReference>
<evidence type="ECO:0000313" key="2">
    <source>
        <dbReference type="EMBL" id="KAF6138264.1"/>
    </source>
</evidence>
<name>A0A7J7L6R1_9MAGN</name>
<feature type="region of interest" description="Disordered" evidence="1">
    <location>
        <begin position="1"/>
        <end position="55"/>
    </location>
</feature>
<keyword evidence="3" id="KW-1185">Reference proteome</keyword>
<feature type="compositionally biased region" description="Basic and acidic residues" evidence="1">
    <location>
        <begin position="38"/>
        <end position="55"/>
    </location>
</feature>